<organism evidence="2 3">
    <name type="scientific">Methylocystis heyeri</name>
    <dbReference type="NCBI Taxonomy" id="391905"/>
    <lineage>
        <taxon>Bacteria</taxon>
        <taxon>Pseudomonadati</taxon>
        <taxon>Pseudomonadota</taxon>
        <taxon>Alphaproteobacteria</taxon>
        <taxon>Hyphomicrobiales</taxon>
        <taxon>Methylocystaceae</taxon>
        <taxon>Methylocystis</taxon>
    </lineage>
</organism>
<name>A0A6B8KA80_9HYPH</name>
<evidence type="ECO:0000313" key="2">
    <source>
        <dbReference type="EMBL" id="QGM44759.1"/>
    </source>
</evidence>
<gene>
    <name evidence="2" type="ORF">H2LOC_003110</name>
</gene>
<dbReference type="AlphaFoldDB" id="A0A6B8KA80"/>
<dbReference type="Proteomes" id="UP000309061">
    <property type="component" value="Chromosome"/>
</dbReference>
<feature type="compositionally biased region" description="Low complexity" evidence="1">
    <location>
        <begin position="93"/>
        <end position="103"/>
    </location>
</feature>
<keyword evidence="3" id="KW-1185">Reference proteome</keyword>
<feature type="region of interest" description="Disordered" evidence="1">
    <location>
        <begin position="90"/>
        <end position="112"/>
    </location>
</feature>
<dbReference type="KEGG" id="mhey:H2LOC_003110"/>
<evidence type="ECO:0000256" key="1">
    <source>
        <dbReference type="SAM" id="MobiDB-lite"/>
    </source>
</evidence>
<dbReference type="EMBL" id="CP046052">
    <property type="protein sequence ID" value="QGM44759.1"/>
    <property type="molecule type" value="Genomic_DNA"/>
</dbReference>
<dbReference type="RefSeq" id="WP_154331557.1">
    <property type="nucleotide sequence ID" value="NZ_CP046052.1"/>
</dbReference>
<sequence length="226" mass="23430">MVQFRNEDEKGALSPKEKVSWAAVSYKPLAKALPLGDDNAYRLAALAAVAVGVAFIEVELLAGVALGVAAMAAPQFIKVLRSGKRQAEKRLGEAGSAAEGAAEPLSGDMTTASNDATAVGAAEPAADMFHKTVTKIVGSAPGEPGELKQKLLQLGSELDLIKDRMPPDALAPLKAEVEKLAQEATSGKRESTLRISAERILAMLKLTAELAAPAAKLIPEILAVVG</sequence>
<evidence type="ECO:0000313" key="3">
    <source>
        <dbReference type="Proteomes" id="UP000309061"/>
    </source>
</evidence>
<proteinExistence type="predicted"/>
<protein>
    <submittedName>
        <fullName evidence="2">Uncharacterized protein</fullName>
    </submittedName>
</protein>
<accession>A0A6B8KA80</accession>
<reference evidence="2 3" key="1">
    <citation type="submission" date="2019-11" db="EMBL/GenBank/DDBJ databases">
        <title>The genome sequence of Methylocystis heyeri.</title>
        <authorList>
            <person name="Oshkin I.Y."/>
            <person name="Miroshnikov K."/>
            <person name="Dedysh S.N."/>
        </authorList>
    </citation>
    <scope>NUCLEOTIDE SEQUENCE [LARGE SCALE GENOMIC DNA]</scope>
    <source>
        <strain evidence="2 3">H2</strain>
    </source>
</reference>